<dbReference type="InterPro" id="IPR045175">
    <property type="entry name" value="M28_fam"/>
</dbReference>
<accession>A0A8J6TSA9</accession>
<keyword evidence="3" id="KW-1185">Reference proteome</keyword>
<dbReference type="GO" id="GO:0006508">
    <property type="term" value="P:proteolysis"/>
    <property type="evidence" value="ECO:0007669"/>
    <property type="project" value="InterPro"/>
</dbReference>
<dbReference type="PANTHER" id="PTHR12147:SF26">
    <property type="entry name" value="PEPTIDASE M28 DOMAIN-CONTAINING PROTEIN"/>
    <property type="match status" value="1"/>
</dbReference>
<dbReference type="AlphaFoldDB" id="A0A8J6TSA9"/>
<evidence type="ECO:0000313" key="2">
    <source>
        <dbReference type="EMBL" id="MBC9811992.1"/>
    </source>
</evidence>
<dbReference type="Gene3D" id="3.40.630.10">
    <property type="entry name" value="Zn peptidases"/>
    <property type="match status" value="1"/>
</dbReference>
<protein>
    <submittedName>
        <fullName evidence="2">M28 family peptidase</fullName>
    </submittedName>
</protein>
<gene>
    <name evidence="2" type="ORF">H9Y05_05820</name>
</gene>
<name>A0A8J6TSA9_9FLAO</name>
<evidence type="ECO:0000313" key="3">
    <source>
        <dbReference type="Proteomes" id="UP000652681"/>
    </source>
</evidence>
<dbReference type="RefSeq" id="WP_163490254.1">
    <property type="nucleotide sequence ID" value="NZ_JACVEL010000003.1"/>
</dbReference>
<dbReference type="InterPro" id="IPR007484">
    <property type="entry name" value="Peptidase_M28"/>
</dbReference>
<dbReference type="Pfam" id="PF04389">
    <property type="entry name" value="Peptidase_M28"/>
    <property type="match status" value="1"/>
</dbReference>
<dbReference type="GO" id="GO:0008235">
    <property type="term" value="F:metalloexopeptidase activity"/>
    <property type="evidence" value="ECO:0007669"/>
    <property type="project" value="InterPro"/>
</dbReference>
<sequence>MKNLYKNSVAVTHKLTFGVLIIFLIAAVSSFAQVEDAKRVVKQLCSPEFHGRGYVNGGDSIAAEYIASEFQKAGLHNLTPGYFQYFSFPVNTFPGKAEFFANGQKLVVGKDIIVDPASPSYDGLLKYTILPASTILDADKVIEKLQQAMSGETCNSIAIDFRNVHPDTFKIIKDFQYELVQFVPVIIITDKNFVWSVADKQLAHPIFELQSAIADGTPIQVKLDAVLNKEHRTKNVIGYLPSAKNTKKTIVFTAHYDHLGRLGQETYFPGANDNASGTAMLIALANYFRQHPVDYNILFIAFAGEEIGLLGSKYYVENPVKPLKEISFLLNLDIFGSGEDGVTVVNGSVFLEHFDLLTAINEEKQLLTQIKSRGYAANSDHYWFTDAGVPSFFIYTMGLNRHYHDTSDTFENLSFAEVNDLTTLLATFIERLDTVKIGKKKK</sequence>
<evidence type="ECO:0000259" key="1">
    <source>
        <dbReference type="Pfam" id="PF04389"/>
    </source>
</evidence>
<dbReference type="PANTHER" id="PTHR12147">
    <property type="entry name" value="METALLOPEPTIDASE M28 FAMILY MEMBER"/>
    <property type="match status" value="1"/>
</dbReference>
<dbReference type="Proteomes" id="UP000652681">
    <property type="component" value="Unassembled WGS sequence"/>
</dbReference>
<organism evidence="2 3">
    <name type="scientific">Taishania pollutisoli</name>
    <dbReference type="NCBI Taxonomy" id="2766479"/>
    <lineage>
        <taxon>Bacteria</taxon>
        <taxon>Pseudomonadati</taxon>
        <taxon>Bacteroidota</taxon>
        <taxon>Flavobacteriia</taxon>
        <taxon>Flavobacteriales</taxon>
        <taxon>Crocinitomicaceae</taxon>
        <taxon>Taishania</taxon>
    </lineage>
</organism>
<dbReference type="EMBL" id="JACVEL010000003">
    <property type="protein sequence ID" value="MBC9811992.1"/>
    <property type="molecule type" value="Genomic_DNA"/>
</dbReference>
<feature type="domain" description="Peptidase M28" evidence="1">
    <location>
        <begin position="235"/>
        <end position="427"/>
    </location>
</feature>
<proteinExistence type="predicted"/>
<comment type="caution">
    <text evidence="2">The sequence shown here is derived from an EMBL/GenBank/DDBJ whole genome shotgun (WGS) entry which is preliminary data.</text>
</comment>
<dbReference type="SUPFAM" id="SSF53187">
    <property type="entry name" value="Zn-dependent exopeptidases"/>
    <property type="match status" value="1"/>
</dbReference>
<reference evidence="2" key="1">
    <citation type="submission" date="2020-09" db="EMBL/GenBank/DDBJ databases">
        <title>Taishania pollutisoli gen. nov., sp. nov., Isolated from Tetrabromobisphenol A-Contaminated Soil.</title>
        <authorList>
            <person name="Chen Q."/>
        </authorList>
    </citation>
    <scope>NUCLEOTIDE SEQUENCE</scope>
    <source>
        <strain evidence="2">CZZ-1</strain>
    </source>
</reference>